<dbReference type="EMBL" id="JAOAOG010000336">
    <property type="protein sequence ID" value="KAJ6227257.1"/>
    <property type="molecule type" value="Genomic_DNA"/>
</dbReference>
<evidence type="ECO:0000256" key="1">
    <source>
        <dbReference type="SAM" id="Coils"/>
    </source>
</evidence>
<sequence length="263" mass="29856">MNTLISTQITHNSTDYLLVIKQSPTETLYYLDSLSDGSKHLAIIEDTNLSQENASKLASDLQKNPIHIKTIDNNIVIDYGFLNVSFVKQTNQEATSRITNSNNLNDRSQLLQRLDHLEERIKYGKELKKKVSQLKSRVNDLENTNIDCLPLSVQNYYSSEQSENTRLFFGSTNLTDSNWKTYTNNTHLKIEIDLSKCNFASTPTIFTSLGGQNYHCSTKGTSSVYSATNNSFYAIVRRSGITTSKVKPWKWHLNWVAIGDINN</sequence>
<proteinExistence type="predicted"/>
<dbReference type="Proteomes" id="UP001150062">
    <property type="component" value="Unassembled WGS sequence"/>
</dbReference>
<evidence type="ECO:0000313" key="2">
    <source>
        <dbReference type="EMBL" id="KAJ6227257.1"/>
    </source>
</evidence>
<feature type="coiled-coil region" evidence="1">
    <location>
        <begin position="100"/>
        <end position="144"/>
    </location>
</feature>
<organism evidence="2 3">
    <name type="scientific">Anaeramoeba flamelloides</name>
    <dbReference type="NCBI Taxonomy" id="1746091"/>
    <lineage>
        <taxon>Eukaryota</taxon>
        <taxon>Metamonada</taxon>
        <taxon>Anaeramoebidae</taxon>
        <taxon>Anaeramoeba</taxon>
    </lineage>
</organism>
<dbReference type="CDD" id="cd14686">
    <property type="entry name" value="bZIP"/>
    <property type="match status" value="1"/>
</dbReference>
<evidence type="ECO:0000313" key="3">
    <source>
        <dbReference type="Proteomes" id="UP001150062"/>
    </source>
</evidence>
<keyword evidence="1" id="KW-0175">Coiled coil</keyword>
<protein>
    <submittedName>
        <fullName evidence="2">Uncharacterized protein</fullName>
    </submittedName>
</protein>
<name>A0ABQ8X3Y9_9EUKA</name>
<reference evidence="2" key="1">
    <citation type="submission" date="2022-08" db="EMBL/GenBank/DDBJ databases">
        <title>Novel sulfate-reducing endosymbionts in the free-living metamonad Anaeramoeba.</title>
        <authorList>
            <person name="Jerlstrom-Hultqvist J."/>
            <person name="Cepicka I."/>
            <person name="Gallot-Lavallee L."/>
            <person name="Salas-Leiva D."/>
            <person name="Curtis B.A."/>
            <person name="Zahonova K."/>
            <person name="Pipaliya S."/>
            <person name="Dacks J."/>
            <person name="Roger A.J."/>
        </authorList>
    </citation>
    <scope>NUCLEOTIDE SEQUENCE</scope>
    <source>
        <strain evidence="2">Schooner1</strain>
    </source>
</reference>
<keyword evidence="3" id="KW-1185">Reference proteome</keyword>
<accession>A0ABQ8X3Y9</accession>
<comment type="caution">
    <text evidence="2">The sequence shown here is derived from an EMBL/GenBank/DDBJ whole genome shotgun (WGS) entry which is preliminary data.</text>
</comment>
<gene>
    <name evidence="2" type="ORF">M0813_09837</name>
</gene>